<reference evidence="14 15" key="1">
    <citation type="journal article" date="2017" name="Sci. Rep.">
        <title>Revealing the Saline Adaptation Strategies of the Halophilic Bacterium Halomonas beimenensis through High-throughput Omics and Transposon Mutagenesis Approaches.</title>
        <authorList>
            <person name="Chen Y.H."/>
            <person name="Lin S.S."/>
            <person name="Shyu Y.T."/>
        </authorList>
    </citation>
    <scope>NUCLEOTIDE SEQUENCE [LARGE SCALE GENOMIC DNA]</scope>
    <source>
        <strain evidence="14 15">NTU-111</strain>
    </source>
</reference>
<dbReference type="InterPro" id="IPR043128">
    <property type="entry name" value="Rev_trsase/Diguanyl_cyclase"/>
</dbReference>
<name>A0A291PAZ0_9GAMM</name>
<dbReference type="InterPro" id="IPR043056">
    <property type="entry name" value="LuxQ-periplasm_N"/>
</dbReference>
<evidence type="ECO:0000313" key="15">
    <source>
        <dbReference type="Proteomes" id="UP000219993"/>
    </source>
</evidence>
<comment type="subcellular location">
    <subcellularLocation>
        <location evidence="2">Cell inner membrane</location>
        <topology evidence="2">Multi-pass membrane protein</topology>
    </subcellularLocation>
</comment>
<keyword evidence="15" id="KW-1185">Reference proteome</keyword>
<evidence type="ECO:0000259" key="11">
    <source>
        <dbReference type="PROSITE" id="PS50883"/>
    </source>
</evidence>
<dbReference type="GO" id="GO:0000160">
    <property type="term" value="P:phosphorelay signal transduction system"/>
    <property type="evidence" value="ECO:0007669"/>
    <property type="project" value="UniProtKB-KW"/>
</dbReference>
<keyword evidence="4" id="KW-0597">Phosphoprotein</keyword>
<keyword evidence="8" id="KW-0067">ATP-binding</keyword>
<dbReference type="InterPro" id="IPR052155">
    <property type="entry name" value="Biofilm_reg_signaling"/>
</dbReference>
<proteinExistence type="predicted"/>
<dbReference type="GO" id="GO:0004673">
    <property type="term" value="F:protein histidine kinase activity"/>
    <property type="evidence" value="ECO:0007669"/>
    <property type="project" value="InterPro"/>
</dbReference>
<dbReference type="Gene3D" id="3.20.20.450">
    <property type="entry name" value="EAL domain"/>
    <property type="match status" value="1"/>
</dbReference>
<dbReference type="CDD" id="cd01948">
    <property type="entry name" value="EAL"/>
    <property type="match status" value="1"/>
</dbReference>
<dbReference type="PROSITE" id="PS50885">
    <property type="entry name" value="HAMP"/>
    <property type="match status" value="1"/>
</dbReference>
<dbReference type="Proteomes" id="UP000219993">
    <property type="component" value="Chromosome"/>
</dbReference>
<evidence type="ECO:0000256" key="4">
    <source>
        <dbReference type="ARBA" id="ARBA00022553"/>
    </source>
</evidence>
<keyword evidence="6" id="KW-0547">Nucleotide-binding</keyword>
<dbReference type="InterPro" id="IPR000160">
    <property type="entry name" value="GGDEF_dom"/>
</dbReference>
<dbReference type="RefSeq" id="WP_097790309.1">
    <property type="nucleotide sequence ID" value="NZ_BAAADT010000037.1"/>
</dbReference>
<dbReference type="GO" id="GO:0016791">
    <property type="term" value="F:phosphatase activity"/>
    <property type="evidence" value="ECO:0007669"/>
    <property type="project" value="InterPro"/>
</dbReference>
<dbReference type="InterPro" id="IPR000700">
    <property type="entry name" value="PAS-assoc_C"/>
</dbReference>
<dbReference type="CDD" id="cd01949">
    <property type="entry name" value="GGDEF"/>
    <property type="match status" value="1"/>
</dbReference>
<dbReference type="InterPro" id="IPR001633">
    <property type="entry name" value="EAL_dom"/>
</dbReference>
<comment type="cofactor">
    <cofactor evidence="1">
        <name>Mg(2+)</name>
        <dbReference type="ChEBI" id="CHEBI:18420"/>
    </cofactor>
</comment>
<dbReference type="Gene3D" id="3.30.70.270">
    <property type="match status" value="1"/>
</dbReference>
<evidence type="ECO:0000256" key="7">
    <source>
        <dbReference type="ARBA" id="ARBA00022777"/>
    </source>
</evidence>
<feature type="domain" description="PAC" evidence="10">
    <location>
        <begin position="419"/>
        <end position="470"/>
    </location>
</feature>
<keyword evidence="9" id="KW-0902">Two-component regulatory system</keyword>
<feature type="domain" description="EAL" evidence="11">
    <location>
        <begin position="756"/>
        <end position="1009"/>
    </location>
</feature>
<evidence type="ECO:0000256" key="1">
    <source>
        <dbReference type="ARBA" id="ARBA00001946"/>
    </source>
</evidence>
<feature type="domain" description="HAMP" evidence="12">
    <location>
        <begin position="296"/>
        <end position="348"/>
    </location>
</feature>
<dbReference type="InterPro" id="IPR029787">
    <property type="entry name" value="Nucleotide_cyclase"/>
</dbReference>
<dbReference type="Pfam" id="PF00990">
    <property type="entry name" value="GGDEF"/>
    <property type="match status" value="1"/>
</dbReference>
<evidence type="ECO:0000313" key="14">
    <source>
        <dbReference type="EMBL" id="ATJ84064.1"/>
    </source>
</evidence>
<dbReference type="SMART" id="SM00267">
    <property type="entry name" value="GGDEF"/>
    <property type="match status" value="1"/>
</dbReference>
<dbReference type="FunFam" id="3.30.70.270:FF:000001">
    <property type="entry name" value="Diguanylate cyclase domain protein"/>
    <property type="match status" value="1"/>
</dbReference>
<evidence type="ECO:0000259" key="13">
    <source>
        <dbReference type="PROSITE" id="PS50887"/>
    </source>
</evidence>
<dbReference type="PANTHER" id="PTHR44757:SF2">
    <property type="entry name" value="BIOFILM ARCHITECTURE MAINTENANCE PROTEIN MBAA"/>
    <property type="match status" value="1"/>
</dbReference>
<evidence type="ECO:0000256" key="8">
    <source>
        <dbReference type="ARBA" id="ARBA00022840"/>
    </source>
</evidence>
<accession>A0A291PAZ0</accession>
<keyword evidence="5" id="KW-0808">Transferase</keyword>
<dbReference type="InterPro" id="IPR035919">
    <property type="entry name" value="EAL_sf"/>
</dbReference>
<keyword evidence="3" id="KW-1003">Cell membrane</keyword>
<dbReference type="AlphaFoldDB" id="A0A291PAZ0"/>
<dbReference type="OrthoDB" id="8416215at2"/>
<dbReference type="PANTHER" id="PTHR44757">
    <property type="entry name" value="DIGUANYLATE CYCLASE DGCP"/>
    <property type="match status" value="1"/>
</dbReference>
<keyword evidence="7" id="KW-0418">Kinase</keyword>
<evidence type="ECO:0000259" key="12">
    <source>
        <dbReference type="PROSITE" id="PS50885"/>
    </source>
</evidence>
<evidence type="ECO:0000256" key="3">
    <source>
        <dbReference type="ARBA" id="ARBA00022519"/>
    </source>
</evidence>
<dbReference type="Pfam" id="PF00563">
    <property type="entry name" value="EAL"/>
    <property type="match status" value="1"/>
</dbReference>
<dbReference type="SUPFAM" id="SSF55785">
    <property type="entry name" value="PYP-like sensor domain (PAS domain)"/>
    <property type="match status" value="2"/>
</dbReference>
<dbReference type="NCBIfam" id="TIGR00254">
    <property type="entry name" value="GGDEF"/>
    <property type="match status" value="1"/>
</dbReference>
<dbReference type="GO" id="GO:0005524">
    <property type="term" value="F:ATP binding"/>
    <property type="evidence" value="ECO:0007669"/>
    <property type="project" value="UniProtKB-KW"/>
</dbReference>
<dbReference type="SUPFAM" id="SSF55073">
    <property type="entry name" value="Nucleotide cyclase"/>
    <property type="match status" value="1"/>
</dbReference>
<dbReference type="InterPro" id="IPR015387">
    <property type="entry name" value="LuxQ-periplasm_dom"/>
</dbReference>
<dbReference type="SMART" id="SM00086">
    <property type="entry name" value="PAC"/>
    <property type="match status" value="2"/>
</dbReference>
<dbReference type="PROSITE" id="PS50883">
    <property type="entry name" value="EAL"/>
    <property type="match status" value="1"/>
</dbReference>
<dbReference type="GO" id="GO:0005886">
    <property type="term" value="C:plasma membrane"/>
    <property type="evidence" value="ECO:0007669"/>
    <property type="project" value="UniProtKB-SubCell"/>
</dbReference>
<dbReference type="SMART" id="SM00091">
    <property type="entry name" value="PAS"/>
    <property type="match status" value="2"/>
</dbReference>
<dbReference type="Gene3D" id="3.30.450.20">
    <property type="entry name" value="PAS domain"/>
    <property type="match status" value="2"/>
</dbReference>
<dbReference type="InterPro" id="IPR000014">
    <property type="entry name" value="PAS"/>
</dbReference>
<dbReference type="NCBIfam" id="TIGR00229">
    <property type="entry name" value="sensory_box"/>
    <property type="match status" value="1"/>
</dbReference>
<dbReference type="InterPro" id="IPR003660">
    <property type="entry name" value="HAMP_dom"/>
</dbReference>
<dbReference type="Pfam" id="PF08448">
    <property type="entry name" value="PAS_4"/>
    <property type="match status" value="1"/>
</dbReference>
<evidence type="ECO:0000259" key="10">
    <source>
        <dbReference type="PROSITE" id="PS50113"/>
    </source>
</evidence>
<dbReference type="InterPro" id="IPR035965">
    <property type="entry name" value="PAS-like_dom_sf"/>
</dbReference>
<evidence type="ECO:0000256" key="2">
    <source>
        <dbReference type="ARBA" id="ARBA00004429"/>
    </source>
</evidence>
<dbReference type="InterPro" id="IPR001610">
    <property type="entry name" value="PAC"/>
</dbReference>
<dbReference type="SMART" id="SM00052">
    <property type="entry name" value="EAL"/>
    <property type="match status" value="1"/>
</dbReference>
<dbReference type="KEGG" id="hbe:BEI_3077"/>
<dbReference type="EMBL" id="CP021435">
    <property type="protein sequence ID" value="ATJ84064.1"/>
    <property type="molecule type" value="Genomic_DNA"/>
</dbReference>
<dbReference type="CDD" id="cd00130">
    <property type="entry name" value="PAS"/>
    <property type="match status" value="2"/>
</dbReference>
<feature type="domain" description="GGDEF" evidence="13">
    <location>
        <begin position="614"/>
        <end position="747"/>
    </location>
</feature>
<dbReference type="Gene3D" id="3.30.450.220">
    <property type="entry name" value="LuxQ periplasmic domain, N-terminal subdomain"/>
    <property type="match status" value="1"/>
</dbReference>
<feature type="domain" description="PAC" evidence="10">
    <location>
        <begin position="533"/>
        <end position="584"/>
    </location>
</feature>
<dbReference type="Pfam" id="PF13426">
    <property type="entry name" value="PAS_9"/>
    <property type="match status" value="1"/>
</dbReference>
<keyword evidence="3" id="KW-0472">Membrane</keyword>
<keyword evidence="3" id="KW-0997">Cell inner membrane</keyword>
<sequence length="1016" mass="112773">MRAWRFSRVVLALELVLLAGVATLLLSTAYLASQEALQEGAEQAHAQHQRILDDVISAHFDSIRRYSEGLSDRDGLEQALHEGRSAAVAARVEGLLDDPQARHIDALVVESDGQAHVARSAGLLGRTLPFEALSRQPGPLANWRLMTAPGEGESQALMRLTLPIVEETLGRVVGRLHTYVVLNDSFWIANEMLRLLGARAVMLRHDGAVLDALEREPGSLRVLGAWDAKTGPVVTTPDGILQELRLPLGDGTALRMSLLLPDDSIVALRDTYTDTLLDATLVVVVVGMVLMLVLRRLTTRALDRLVAYAEAVPESGTPRRFPGGGFIEFNRVGQAFEAMLRRIRERDKYLDGISQHSPDLVFVKDLDGRYRLVNERYAWALHSTPEAMVNTPVDHVLDEEVIVQALDSDRRMVETLAPVKYHTTLHTPEGCRHYLVTKFPILDDEGRVYLIGGIATDITDLRVIQDQLQLAHRVFAETSEAIVVLDDQHRVQLANRAFAEMSGQGRSRATAVVRDFLLSHPEVAYQVERGERWQGQCEFHRHDGAGLPVLVSATPLPEDESGRHHMLLFSDITSLKVAEQRLERLAWYDALTGLANRSLFNLRLDEALQGEASARTAVIFIDLDHFKDINDTYGHSLGDELLRQVADRLRTCVQSRDTVARFGGDEFTVLLRDIADEAQALAIARRILKTLAEPYDLGVACCFTTASLGITLAARHGRSAESLLRNADQAMYEAKAQGRQQVVIFDPAIDERHQLRLRYEAGLREALTNGELFVHYQPRYDIAGERILAAEALLRWQSEAHGLVPPSTFIPIAENSSLIVELGRFVLGAACRQAAAWAAAGLEIPVSVNLSPRQLHEPDLIRDIHEATRRAGLPTRLLELEITETHLMDSIDQLLPVLHQIRAMGVGLAIDDFGTGYSSLTYLKRLPIELLKVDRSFIVDVPGDPDDEILLTAIISMAHSLGFRVVAEGVETERQRTFLERLGCDELQGFLLGRPQAADRLLAALEQDRQHSGHRA</sequence>
<dbReference type="PROSITE" id="PS50887">
    <property type="entry name" value="GGDEF"/>
    <property type="match status" value="1"/>
</dbReference>
<dbReference type="InterPro" id="IPR013656">
    <property type="entry name" value="PAS_4"/>
</dbReference>
<dbReference type="InterPro" id="IPR029151">
    <property type="entry name" value="Sensor-like_sf"/>
</dbReference>
<organism evidence="14 15">
    <name type="scientific">Halomonas beimenensis</name>
    <dbReference type="NCBI Taxonomy" id="475662"/>
    <lineage>
        <taxon>Bacteria</taxon>
        <taxon>Pseudomonadati</taxon>
        <taxon>Pseudomonadota</taxon>
        <taxon>Gammaproteobacteria</taxon>
        <taxon>Oceanospirillales</taxon>
        <taxon>Halomonadaceae</taxon>
        <taxon>Halomonas</taxon>
    </lineage>
</organism>
<dbReference type="PROSITE" id="PS50113">
    <property type="entry name" value="PAC"/>
    <property type="match status" value="2"/>
</dbReference>
<gene>
    <name evidence="14" type="ORF">BEI_3077</name>
</gene>
<evidence type="ECO:0000256" key="9">
    <source>
        <dbReference type="ARBA" id="ARBA00023012"/>
    </source>
</evidence>
<dbReference type="SUPFAM" id="SSF103190">
    <property type="entry name" value="Sensory domain-like"/>
    <property type="match status" value="1"/>
</dbReference>
<protein>
    <submittedName>
        <fullName evidence="14">Diguanylate cyclase/phosphodiesterase (GGDEF &amp; EAL domains) with PAS/PAC sensor(S)</fullName>
    </submittedName>
</protein>
<evidence type="ECO:0000256" key="6">
    <source>
        <dbReference type="ARBA" id="ARBA00022741"/>
    </source>
</evidence>
<dbReference type="SUPFAM" id="SSF141868">
    <property type="entry name" value="EAL domain-like"/>
    <property type="match status" value="1"/>
</dbReference>
<evidence type="ECO:0000256" key="5">
    <source>
        <dbReference type="ARBA" id="ARBA00022679"/>
    </source>
</evidence>
<dbReference type="Pfam" id="PF09308">
    <property type="entry name" value="LuxQ-periplasm"/>
    <property type="match status" value="1"/>
</dbReference>